<feature type="transmembrane region" description="Helical" evidence="2">
    <location>
        <begin position="565"/>
        <end position="587"/>
    </location>
</feature>
<gene>
    <name evidence="4" type="ORF">ACRE_008300</name>
</gene>
<feature type="region of interest" description="Disordered" evidence="1">
    <location>
        <begin position="1"/>
        <end position="138"/>
    </location>
</feature>
<feature type="region of interest" description="Disordered" evidence="1">
    <location>
        <begin position="456"/>
        <end position="481"/>
    </location>
</feature>
<keyword evidence="2" id="KW-0472">Membrane</keyword>
<feature type="compositionally biased region" description="Polar residues" evidence="1">
    <location>
        <begin position="467"/>
        <end position="478"/>
    </location>
</feature>
<accession>A0A086TFX3</accession>
<keyword evidence="2" id="KW-0812">Transmembrane</keyword>
<feature type="transmembrane region" description="Helical" evidence="2">
    <location>
        <begin position="512"/>
        <end position="530"/>
    </location>
</feature>
<evidence type="ECO:0000256" key="2">
    <source>
        <dbReference type="SAM" id="Phobius"/>
    </source>
</evidence>
<dbReference type="AlphaFoldDB" id="A0A086TFX3"/>
<dbReference type="HOGENOM" id="CLU_463765_0_0_1"/>
<evidence type="ECO:0000313" key="4">
    <source>
        <dbReference type="EMBL" id="KFH48255.1"/>
    </source>
</evidence>
<evidence type="ECO:0000256" key="1">
    <source>
        <dbReference type="SAM" id="MobiDB-lite"/>
    </source>
</evidence>
<dbReference type="PANTHER" id="PTHR34502:SF6">
    <property type="entry name" value="DUF6594 DOMAIN-CONTAINING PROTEIN"/>
    <property type="match status" value="1"/>
</dbReference>
<feature type="compositionally biased region" description="Basic and acidic residues" evidence="1">
    <location>
        <begin position="95"/>
        <end position="106"/>
    </location>
</feature>
<dbReference type="Pfam" id="PF20237">
    <property type="entry name" value="DUF6594"/>
    <property type="match status" value="1"/>
</dbReference>
<reference evidence="5" key="1">
    <citation type="journal article" date="2014" name="Genome Announc.">
        <title>Genome sequence and annotation of Acremonium chrysogenum, producer of the beta-lactam antibiotic cephalosporin C.</title>
        <authorList>
            <person name="Terfehr D."/>
            <person name="Dahlmann T.A."/>
            <person name="Specht T."/>
            <person name="Zadra I."/>
            <person name="Kuernsteiner H."/>
            <person name="Kueck U."/>
        </authorList>
    </citation>
    <scope>NUCLEOTIDE SEQUENCE [LARGE SCALE GENOMIC DNA]</scope>
    <source>
        <strain evidence="5">ATCC 11550 / CBS 779.69 / DSM 880 / IAM 14645 / JCM 23072 / IMI 49137</strain>
    </source>
</reference>
<feature type="transmembrane region" description="Helical" evidence="2">
    <location>
        <begin position="537"/>
        <end position="559"/>
    </location>
</feature>
<protein>
    <recommendedName>
        <fullName evidence="3">DUF6594 domain-containing protein</fullName>
    </recommendedName>
</protein>
<keyword evidence="5" id="KW-1185">Reference proteome</keyword>
<evidence type="ECO:0000259" key="3">
    <source>
        <dbReference type="Pfam" id="PF20237"/>
    </source>
</evidence>
<proteinExistence type="predicted"/>
<dbReference type="OrthoDB" id="5416037at2759"/>
<feature type="domain" description="DUF6594" evidence="3">
    <location>
        <begin position="300"/>
        <end position="552"/>
    </location>
</feature>
<comment type="caution">
    <text evidence="4">The sequence shown here is derived from an EMBL/GenBank/DDBJ whole genome shotgun (WGS) entry which is preliminary data.</text>
</comment>
<dbReference type="PANTHER" id="PTHR34502">
    <property type="entry name" value="DUF6594 DOMAIN-CONTAINING PROTEIN-RELATED"/>
    <property type="match status" value="1"/>
</dbReference>
<dbReference type="Proteomes" id="UP000029964">
    <property type="component" value="Unassembled WGS sequence"/>
</dbReference>
<keyword evidence="2" id="KW-1133">Transmembrane helix</keyword>
<name>A0A086TFX3_HAPC1</name>
<sequence length="588" mass="63329">MPDPDVLISPGADVQPLPNDLSIESGLQPEGPRPELEEVQSSPRPKGKFPAPATVEDVPEEDGVLISRPSPRADAADTTAATDVHSPVPENNQPDVREPKENHRPGIQDSPLPPHIQLQQPLPQEQPPPGILQYLDADSPAITPEAIQRTVDSSSGGSSTSIPLHPISPSGSLFSHLSVPSSRVSEVFSQSTRTSEWDHRRSPQHVASPRKGHISPFAPQPRHGLPLHAGLHEPQGIPAHGMPPPGMPPPGFSHRAPPWHNSPGTTYSNLDATPYSSHAVPVMPQPPPPLHPQKPPLTGYQHLALKLTGALPSFPTVTPVYRRFEALNHRLLLQLQDEIAELEQQLDGIDAADTNARTMPMGFLPASRRAESMAQGELGWQKQEILGKIGWKLGQYNKIISSFRETQYLPTPSSQEIDDYRGFLVRGGVIAEPETKFLDDPNDLVSLAAIDWEEAHREAQPPGPQAGESTPTPQSSTVFGCPPVNKLADESSKLAQPRPAAPSTNPRSPIHFAYAAMVSILVPILTFLVIPGVLERMIIVVLVFSGVATAVVQSGLLGGLADRRFLVDCVLCAGLYGVLMTVVATTFA</sequence>
<organism evidence="4 5">
    <name type="scientific">Hapsidospora chrysogenum (strain ATCC 11550 / CBS 779.69 / DSM 880 / IAM 14645 / JCM 23072 / IMI 49137)</name>
    <name type="common">Acremonium chrysogenum</name>
    <dbReference type="NCBI Taxonomy" id="857340"/>
    <lineage>
        <taxon>Eukaryota</taxon>
        <taxon>Fungi</taxon>
        <taxon>Dikarya</taxon>
        <taxon>Ascomycota</taxon>
        <taxon>Pezizomycotina</taxon>
        <taxon>Sordariomycetes</taxon>
        <taxon>Hypocreomycetidae</taxon>
        <taxon>Hypocreales</taxon>
        <taxon>Bionectriaceae</taxon>
        <taxon>Hapsidospora</taxon>
    </lineage>
</organism>
<evidence type="ECO:0000313" key="5">
    <source>
        <dbReference type="Proteomes" id="UP000029964"/>
    </source>
</evidence>
<feature type="region of interest" description="Disordered" evidence="1">
    <location>
        <begin position="190"/>
        <end position="223"/>
    </location>
</feature>
<dbReference type="STRING" id="857340.A0A086TFX3"/>
<dbReference type="EMBL" id="JPKY01000004">
    <property type="protein sequence ID" value="KFH48255.1"/>
    <property type="molecule type" value="Genomic_DNA"/>
</dbReference>
<dbReference type="InterPro" id="IPR046529">
    <property type="entry name" value="DUF6594"/>
</dbReference>